<comment type="caution">
    <text evidence="1">The sequence shown here is derived from an EMBL/GenBank/DDBJ whole genome shotgun (WGS) entry which is preliminary data.</text>
</comment>
<evidence type="ECO:0008006" key="3">
    <source>
        <dbReference type="Google" id="ProtNLM"/>
    </source>
</evidence>
<dbReference type="SUPFAM" id="SSF81383">
    <property type="entry name" value="F-box domain"/>
    <property type="match status" value="1"/>
</dbReference>
<reference evidence="1 2" key="1">
    <citation type="journal article" date="2018" name="IMA Fungus">
        <title>IMA Genome-F 9: Draft genome sequence of Annulohypoxylon stygium, Aspergillus mulundensis, Berkeleyomyces basicola (syn. Thielaviopsis basicola), Ceratocystis smalleyi, two Cercospora beticola strains, Coleophoma cylindrospora, Fusarium fracticaudum, Phialophora cf. hyalina, and Morchella septimelata.</title>
        <authorList>
            <person name="Wingfield B.D."/>
            <person name="Bills G.F."/>
            <person name="Dong Y."/>
            <person name="Huang W."/>
            <person name="Nel W.J."/>
            <person name="Swalarsk-Parry B.S."/>
            <person name="Vaghefi N."/>
            <person name="Wilken P.M."/>
            <person name="An Z."/>
            <person name="de Beer Z.W."/>
            <person name="De Vos L."/>
            <person name="Chen L."/>
            <person name="Duong T.A."/>
            <person name="Gao Y."/>
            <person name="Hammerbacher A."/>
            <person name="Kikkert J.R."/>
            <person name="Li Y."/>
            <person name="Li H."/>
            <person name="Li K."/>
            <person name="Li Q."/>
            <person name="Liu X."/>
            <person name="Ma X."/>
            <person name="Naidoo K."/>
            <person name="Pethybridge S.J."/>
            <person name="Sun J."/>
            <person name="Steenkamp E.T."/>
            <person name="van der Nest M.A."/>
            <person name="van Wyk S."/>
            <person name="Wingfield M.J."/>
            <person name="Xiong C."/>
            <person name="Yue Q."/>
            <person name="Zhang X."/>
        </authorList>
    </citation>
    <scope>NUCLEOTIDE SEQUENCE [LARGE SCALE GENOMIC DNA]</scope>
    <source>
        <strain evidence="1 2">DSM 5745</strain>
    </source>
</reference>
<evidence type="ECO:0000313" key="1">
    <source>
        <dbReference type="EMBL" id="RDW92759.1"/>
    </source>
</evidence>
<dbReference type="OrthoDB" id="4513447at2759"/>
<evidence type="ECO:0000313" key="2">
    <source>
        <dbReference type="Proteomes" id="UP000256690"/>
    </source>
</evidence>
<proteinExistence type="predicted"/>
<dbReference type="Proteomes" id="UP000256690">
    <property type="component" value="Unassembled WGS sequence"/>
</dbReference>
<keyword evidence="2" id="KW-1185">Reference proteome</keyword>
<dbReference type="InterPro" id="IPR036047">
    <property type="entry name" value="F-box-like_dom_sf"/>
</dbReference>
<dbReference type="EMBL" id="PVWQ01000001">
    <property type="protein sequence ID" value="RDW92759.1"/>
    <property type="molecule type" value="Genomic_DNA"/>
</dbReference>
<dbReference type="SUPFAM" id="SSF50998">
    <property type="entry name" value="Quinoprotein alcohol dehydrogenase-like"/>
    <property type="match status" value="1"/>
</dbReference>
<dbReference type="RefSeq" id="XP_026607942.1">
    <property type="nucleotide sequence ID" value="XM_026742097.1"/>
</dbReference>
<name>A0A3D8T2M0_9EURO</name>
<dbReference type="AlphaFoldDB" id="A0A3D8T2M0"/>
<protein>
    <recommendedName>
        <fullName evidence="3">F-box domain-containing protein</fullName>
    </recommendedName>
</protein>
<dbReference type="InterPro" id="IPR011047">
    <property type="entry name" value="Quinoprotein_ADH-like_sf"/>
</dbReference>
<dbReference type="GeneID" id="38110451"/>
<accession>A0A3D8T2M0</accession>
<organism evidence="1 2">
    <name type="scientific">Aspergillus mulundensis</name>
    <dbReference type="NCBI Taxonomy" id="1810919"/>
    <lineage>
        <taxon>Eukaryota</taxon>
        <taxon>Fungi</taxon>
        <taxon>Dikarya</taxon>
        <taxon>Ascomycota</taxon>
        <taxon>Pezizomycotina</taxon>
        <taxon>Eurotiomycetes</taxon>
        <taxon>Eurotiomycetidae</taxon>
        <taxon>Eurotiales</taxon>
        <taxon>Aspergillaceae</taxon>
        <taxon>Aspergillus</taxon>
        <taxon>Aspergillus subgen. Nidulantes</taxon>
    </lineage>
</organism>
<sequence length="524" mass="59312">MTSQRKADPVSALNYDCLNLEFQKLSLQDLARAEQVSTTWKSAVEDWASGQGLLYHFPDVWKKVNAKHHLRTTEGKKIALAAFKQAASEKLTTDRWLTANPKWAIEYGAGHDDHETRGISAAGNFIAWGKKDPGCIFYQRVGYQPSDDGSRLPYPVKKLNLDALRNAATYWMYMHAGGLLYVTRRVLQISYMEHVFDLETGKELWSKEVLCYPTTDRSNPWHTLHLPAAIGWERLYRPTETGSVMEAYDLRTGALLYSIPWALGFTQKIDYTHVWRLQGREIIVVISVTSNQQPPIARFHLIDAQIGHRIQLIEHKCSPPVPGASAFHDPLFYASTRRGELSFAVVEEIDHPTPRLGKTHATIQIYDYDAPVGQFVARSPETLSLRGMGFGSWHFLNCRRAYDPFRRFLVDRFTLFPFGETEDGVTRLAAGVNIAHDSRAENKALDIGWSSPERISVDTFQAFRIGRNRLFVGMDDTGKDRGFANAAQIVEFGHGSDVPPPTEDTLVDPNEDHGIMIRDPCRYV</sequence>
<gene>
    <name evidence="1" type="ORF">DSM5745_00081</name>
</gene>